<evidence type="ECO:0000313" key="1">
    <source>
        <dbReference type="EMBL" id="BBI30294.1"/>
    </source>
</evidence>
<name>A0A3T1CWU8_9VIRU</name>
<reference evidence="2" key="1">
    <citation type="journal article" date="2019" name="J. Virol.">
        <title>Medusavirus, a novel large DNA virus discovered from hot spring water.</title>
        <authorList>
            <person name="Yoshikawa G."/>
            <person name="Blanc-Mathieu R."/>
            <person name="Song C."/>
            <person name="Kayama Y."/>
            <person name="Mochizuki T."/>
            <person name="Murata K."/>
            <person name="Ogata H."/>
            <person name="Takemura M."/>
        </authorList>
    </citation>
    <scope>NUCLEOTIDE SEQUENCE [LARGE SCALE GENOMIC DNA]</scope>
</reference>
<dbReference type="InterPro" id="IPR043887">
    <property type="entry name" value="DUF5845"/>
</dbReference>
<dbReference type="Pfam" id="PF19163">
    <property type="entry name" value="DUF5845"/>
    <property type="match status" value="1"/>
</dbReference>
<proteinExistence type="predicted"/>
<keyword evidence="2" id="KW-1185">Reference proteome</keyword>
<organism evidence="1 2">
    <name type="scientific">Acanthamoeba castellanii medusavirus J1</name>
    <dbReference type="NCBI Taxonomy" id="3114988"/>
    <lineage>
        <taxon>Viruses</taxon>
        <taxon>Varidnaviria</taxon>
        <taxon>Bamfordvirae</taxon>
        <taxon>Nucleocytoviricota</taxon>
        <taxon>Megaviricetes</taxon>
        <taxon>Mamonoviridae</taxon>
        <taxon>Medusavirus</taxon>
        <taxon>Medusavirus medusae</taxon>
    </lineage>
</organism>
<sequence length="126" mass="14920">MENDDTLEITSGGAWMKLCGQSLNHAVVIMRDIPGLLPSRDVPVFEKAHTIRIEKCNKNFVFYWCRESVFPNVTTVYLDSHPCEPCVLWRWGEDTTIWLGRRHEHYKRRWAKDREQVKITDEFLNP</sequence>
<accession>A0A3T1CWU8</accession>
<protein>
    <submittedName>
        <fullName evidence="1">Uncharacterized protein</fullName>
    </submittedName>
</protein>
<evidence type="ECO:0000313" key="2">
    <source>
        <dbReference type="Proteomes" id="UP001161669"/>
    </source>
</evidence>
<dbReference type="KEGG" id="vg:80540646"/>
<dbReference type="EMBL" id="AP018495">
    <property type="protein sequence ID" value="BBI30294.1"/>
    <property type="molecule type" value="Genomic_DNA"/>
</dbReference>
<dbReference type="Proteomes" id="UP001161669">
    <property type="component" value="Segment"/>
</dbReference>